<accession>A0AAF3FPS9</accession>
<feature type="region of interest" description="Disordered" evidence="2">
    <location>
        <begin position="411"/>
        <end position="448"/>
    </location>
</feature>
<evidence type="ECO:0000313" key="4">
    <source>
        <dbReference type="Proteomes" id="UP000887575"/>
    </source>
</evidence>
<evidence type="ECO:0000256" key="3">
    <source>
        <dbReference type="SAM" id="Phobius"/>
    </source>
</evidence>
<dbReference type="WBParaSite" id="MBELARI_LOCUS9234">
    <property type="protein sequence ID" value="MBELARI_LOCUS9234"/>
    <property type="gene ID" value="MBELARI_LOCUS9234"/>
</dbReference>
<feature type="coiled-coil region" evidence="1">
    <location>
        <begin position="196"/>
        <end position="230"/>
    </location>
</feature>
<feature type="compositionally biased region" description="Low complexity" evidence="2">
    <location>
        <begin position="612"/>
        <end position="630"/>
    </location>
</feature>
<feature type="region of interest" description="Disordered" evidence="2">
    <location>
        <begin position="775"/>
        <end position="832"/>
    </location>
</feature>
<organism evidence="4 5">
    <name type="scientific">Mesorhabditis belari</name>
    <dbReference type="NCBI Taxonomy" id="2138241"/>
    <lineage>
        <taxon>Eukaryota</taxon>
        <taxon>Metazoa</taxon>
        <taxon>Ecdysozoa</taxon>
        <taxon>Nematoda</taxon>
        <taxon>Chromadorea</taxon>
        <taxon>Rhabditida</taxon>
        <taxon>Rhabditina</taxon>
        <taxon>Rhabditomorpha</taxon>
        <taxon>Rhabditoidea</taxon>
        <taxon>Rhabditidae</taxon>
        <taxon>Mesorhabditinae</taxon>
        <taxon>Mesorhabditis</taxon>
    </lineage>
</organism>
<feature type="compositionally biased region" description="Basic and acidic residues" evidence="2">
    <location>
        <begin position="903"/>
        <end position="920"/>
    </location>
</feature>
<feature type="region of interest" description="Disordered" evidence="2">
    <location>
        <begin position="1"/>
        <end position="59"/>
    </location>
</feature>
<feature type="compositionally biased region" description="Basic residues" evidence="2">
    <location>
        <begin position="779"/>
        <end position="804"/>
    </location>
</feature>
<evidence type="ECO:0000256" key="1">
    <source>
        <dbReference type="SAM" id="Coils"/>
    </source>
</evidence>
<feature type="compositionally biased region" description="Basic residues" evidence="2">
    <location>
        <begin position="921"/>
        <end position="934"/>
    </location>
</feature>
<keyword evidence="4" id="KW-1185">Reference proteome</keyword>
<dbReference type="AlphaFoldDB" id="A0AAF3FPS9"/>
<dbReference type="Proteomes" id="UP000887575">
    <property type="component" value="Unassembled WGS sequence"/>
</dbReference>
<feature type="compositionally biased region" description="Polar residues" evidence="2">
    <location>
        <begin position="25"/>
        <end position="37"/>
    </location>
</feature>
<feature type="compositionally biased region" description="Basic and acidic residues" evidence="2">
    <location>
        <begin position="948"/>
        <end position="974"/>
    </location>
</feature>
<sequence length="1037" mass="119208">MDEGGTPWEASTSTTAHQSSSLATKSPQVPSINSNHFYSKPLPPSPFTNSSRKEKTPSKKDDVESYFHTYIFRFLFLAFIFGLSSIFLYLLLAPWIQREISSNQSHFFQNEHPASVNETKIRQTRSLNGEQKVTLASNRTMIDESRKIQTQNSLESDKFEGSRSKDQPVYLHAIGYSERRALPSESFPQSGMVNVNNVMSDRNRHLEDEERELRNERDRLEEKLLGQLDANSIQRMLRTMRRKKLRRKPVLHSTPSEVFGDKDQEFVSYRSRIDDPNVEMDALQPAAMFHPNPNEPAVTVALPDDHKQALPSITRSIDDQFSEFKSLEMRTTTEVPRIEMTTTKQEVDSFSPIELPILESEEHQEKPILEESHDVVGRGFEEPATFERLPETSLDIEPREFGKLIASDETSFETTTSTLPPPQSELYNLSEETTPWPSTEPDGFSTTDQMDMIVPEDLQETLKSIERTPLLRGEQELITVTPEDMERANTRDRFESNPRIMGSVEEIPPEPPLDIEILKGYGQNMVSPAQDIEGDLLKTTASQMMPTLISDDQTEPTTRPMGRTRQPPTMPARFELEPEEDERETDWTPNPMFGIFPNNEDDVDTRRNRAETVTMQPPTAPPTTQLPTSTENNEENLFAAHENDSHEDNKANTFHRSPLRYYRRKHKLPGYKKAMRKLNKHRKPASSSTMASAATWDSSTESLWNSVAHSDGQRKTKLLKKLHAVEALLNQELDRYIDHFNQNRQTVAVKSRENTEMTTEENDEKFVYIARGEPTRVLPKLHKKKRRHGHKKRKRLSRKKKRMYHKNENKREYRRDEHSTTTTTPSSYPILSESDVERQFATGNGPDSFPFEPQGENLKEISVNRVDSNENLLEKRQNSVKSSMEPEKERAKWGGDVTVSEEINLKELPHQAVHRLNDPRKSHRKMKSPPRVKKPGSVEEIATSSSEMKSKENTEKLSETRSADIDSTTRKSSSDEILEDSSLTTLSPSNNHRLKSSTRHVRRLYYRPLAVRRIRVQPVSSYFVGKRRDTFTASDFA</sequence>
<keyword evidence="3" id="KW-0472">Membrane</keyword>
<feature type="compositionally biased region" description="Basic and acidic residues" evidence="2">
    <location>
        <begin position="884"/>
        <end position="893"/>
    </location>
</feature>
<feature type="transmembrane region" description="Helical" evidence="3">
    <location>
        <begin position="74"/>
        <end position="96"/>
    </location>
</feature>
<name>A0AAF3FPS9_9BILA</name>
<feature type="compositionally biased region" description="Low complexity" evidence="2">
    <location>
        <begin position="10"/>
        <end position="24"/>
    </location>
</feature>
<proteinExistence type="predicted"/>
<protein>
    <submittedName>
        <fullName evidence="5">Uncharacterized protein</fullName>
    </submittedName>
</protein>
<feature type="compositionally biased region" description="Polar residues" evidence="2">
    <location>
        <begin position="425"/>
        <end position="437"/>
    </location>
</feature>
<feature type="compositionally biased region" description="Basic and acidic residues" evidence="2">
    <location>
        <begin position="805"/>
        <end position="819"/>
    </location>
</feature>
<feature type="region of interest" description="Disordered" evidence="2">
    <location>
        <begin position="547"/>
        <end position="603"/>
    </location>
</feature>
<keyword evidence="3" id="KW-1133">Transmembrane helix</keyword>
<feature type="region of interest" description="Disordered" evidence="2">
    <location>
        <begin position="869"/>
        <end position="999"/>
    </location>
</feature>
<feature type="compositionally biased region" description="Basic and acidic residues" evidence="2">
    <location>
        <begin position="484"/>
        <end position="496"/>
    </location>
</feature>
<feature type="region of interest" description="Disordered" evidence="2">
    <location>
        <begin position="611"/>
        <end position="630"/>
    </location>
</feature>
<keyword evidence="3" id="KW-0812">Transmembrane</keyword>
<reference evidence="5" key="1">
    <citation type="submission" date="2024-02" db="UniProtKB">
        <authorList>
            <consortium name="WormBaseParasite"/>
        </authorList>
    </citation>
    <scope>IDENTIFICATION</scope>
</reference>
<feature type="region of interest" description="Disordered" evidence="2">
    <location>
        <begin position="473"/>
        <end position="511"/>
    </location>
</feature>
<keyword evidence="1" id="KW-0175">Coiled coil</keyword>
<evidence type="ECO:0000256" key="2">
    <source>
        <dbReference type="SAM" id="MobiDB-lite"/>
    </source>
</evidence>
<evidence type="ECO:0000313" key="5">
    <source>
        <dbReference type="WBParaSite" id="MBELARI_LOCUS9234"/>
    </source>
</evidence>